<dbReference type="CDD" id="cd00090">
    <property type="entry name" value="HTH_ARSR"/>
    <property type="match status" value="1"/>
</dbReference>
<dbReference type="SUPFAM" id="SSF46785">
    <property type="entry name" value="Winged helix' DNA-binding domain"/>
    <property type="match status" value="1"/>
</dbReference>
<comment type="caution">
    <text evidence="5">The sequence shown here is derived from an EMBL/GenBank/DDBJ whole genome shotgun (WGS) entry which is preliminary data.</text>
</comment>
<dbReference type="InterPro" id="IPR036390">
    <property type="entry name" value="WH_DNA-bd_sf"/>
</dbReference>
<feature type="domain" description="HTH arsR-type" evidence="4">
    <location>
        <begin position="1"/>
        <end position="95"/>
    </location>
</feature>
<dbReference type="InterPro" id="IPR051081">
    <property type="entry name" value="HTH_MetalResp_TranReg"/>
</dbReference>
<dbReference type="PROSITE" id="PS50987">
    <property type="entry name" value="HTH_ARSR_2"/>
    <property type="match status" value="1"/>
</dbReference>
<reference evidence="5 6" key="1">
    <citation type="submission" date="2018-12" db="EMBL/GenBank/DDBJ databases">
        <title>Bacillus ochoae sp. nov., Paenibacillus whitsoniae sp. nov., Paenibacillus spiritus sp. nov. Isolated from the Mars Exploration Rover during spacecraft assembly.</title>
        <authorList>
            <person name="Seuylemezian A."/>
            <person name="Vaishampayan P."/>
        </authorList>
    </citation>
    <scope>NUCLEOTIDE SEQUENCE [LARGE SCALE GENOMIC DNA]</scope>
    <source>
        <strain evidence="5 6">MER 54</strain>
    </source>
</reference>
<proteinExistence type="predicted"/>
<organism evidence="5 6">
    <name type="scientific">Paenibacillus whitsoniae</name>
    <dbReference type="NCBI Taxonomy" id="2496558"/>
    <lineage>
        <taxon>Bacteria</taxon>
        <taxon>Bacillati</taxon>
        <taxon>Bacillota</taxon>
        <taxon>Bacilli</taxon>
        <taxon>Bacillales</taxon>
        <taxon>Paenibacillaceae</taxon>
        <taxon>Paenibacillus</taxon>
    </lineage>
</organism>
<dbReference type="NCBIfam" id="NF033788">
    <property type="entry name" value="HTH_metalloreg"/>
    <property type="match status" value="1"/>
</dbReference>
<evidence type="ECO:0000313" key="6">
    <source>
        <dbReference type="Proteomes" id="UP000276128"/>
    </source>
</evidence>
<dbReference type="PRINTS" id="PR00778">
    <property type="entry name" value="HTHARSR"/>
</dbReference>
<dbReference type="GO" id="GO:0003677">
    <property type="term" value="F:DNA binding"/>
    <property type="evidence" value="ECO:0007669"/>
    <property type="project" value="UniProtKB-KW"/>
</dbReference>
<keyword evidence="3" id="KW-0804">Transcription</keyword>
<dbReference type="OrthoDB" id="9799175at2"/>
<keyword evidence="1" id="KW-0805">Transcription regulation</keyword>
<dbReference type="AlphaFoldDB" id="A0A3S0BXW7"/>
<dbReference type="EMBL" id="RXHU01000015">
    <property type="protein sequence ID" value="RTE10707.1"/>
    <property type="molecule type" value="Genomic_DNA"/>
</dbReference>
<dbReference type="GO" id="GO:0003700">
    <property type="term" value="F:DNA-binding transcription factor activity"/>
    <property type="evidence" value="ECO:0007669"/>
    <property type="project" value="InterPro"/>
</dbReference>
<name>A0A3S0BXW7_9BACL</name>
<sequence length="120" mass="13769">MAGNDTGMDMNTLSVLTEPNRIRIVELLRDGPLTVGEIADRLEMRQPQASKHLKVLSEHGVLTVQADANRRIYKLRPEPFQALESWAQSFTRLMSERYDKLDAYLREVQNKAKKEDNPTT</sequence>
<dbReference type="RefSeq" id="WP_126140170.1">
    <property type="nucleotide sequence ID" value="NZ_RXHU01000015.1"/>
</dbReference>
<accession>A0A3S0BXW7</accession>
<dbReference type="InterPro" id="IPR011991">
    <property type="entry name" value="ArsR-like_HTH"/>
</dbReference>
<gene>
    <name evidence="5" type="ORF">EJQ19_05390</name>
</gene>
<dbReference type="PANTHER" id="PTHR33154">
    <property type="entry name" value="TRANSCRIPTIONAL REGULATOR, ARSR FAMILY"/>
    <property type="match status" value="1"/>
</dbReference>
<dbReference type="InterPro" id="IPR001845">
    <property type="entry name" value="HTH_ArsR_DNA-bd_dom"/>
</dbReference>
<dbReference type="Gene3D" id="1.10.10.10">
    <property type="entry name" value="Winged helix-like DNA-binding domain superfamily/Winged helix DNA-binding domain"/>
    <property type="match status" value="1"/>
</dbReference>
<dbReference type="InterPro" id="IPR036388">
    <property type="entry name" value="WH-like_DNA-bd_sf"/>
</dbReference>
<dbReference type="SMART" id="SM00418">
    <property type="entry name" value="HTH_ARSR"/>
    <property type="match status" value="1"/>
</dbReference>
<evidence type="ECO:0000313" key="5">
    <source>
        <dbReference type="EMBL" id="RTE10707.1"/>
    </source>
</evidence>
<evidence type="ECO:0000256" key="3">
    <source>
        <dbReference type="ARBA" id="ARBA00023163"/>
    </source>
</evidence>
<evidence type="ECO:0000256" key="2">
    <source>
        <dbReference type="ARBA" id="ARBA00023125"/>
    </source>
</evidence>
<keyword evidence="2" id="KW-0238">DNA-binding</keyword>
<keyword evidence="6" id="KW-1185">Reference proteome</keyword>
<evidence type="ECO:0000259" key="4">
    <source>
        <dbReference type="PROSITE" id="PS50987"/>
    </source>
</evidence>
<dbReference type="Proteomes" id="UP000276128">
    <property type="component" value="Unassembled WGS sequence"/>
</dbReference>
<dbReference type="PANTHER" id="PTHR33154:SF33">
    <property type="entry name" value="TRANSCRIPTIONAL REPRESSOR SDPR"/>
    <property type="match status" value="1"/>
</dbReference>
<evidence type="ECO:0000256" key="1">
    <source>
        <dbReference type="ARBA" id="ARBA00023015"/>
    </source>
</evidence>
<protein>
    <submittedName>
        <fullName evidence="5">ArsR family transcriptional regulator</fullName>
    </submittedName>
</protein>
<dbReference type="Pfam" id="PF12840">
    <property type="entry name" value="HTH_20"/>
    <property type="match status" value="1"/>
</dbReference>